<dbReference type="GO" id="GO:0003676">
    <property type="term" value="F:nucleic acid binding"/>
    <property type="evidence" value="ECO:0007669"/>
    <property type="project" value="InterPro"/>
</dbReference>
<accession>A0A8S4PTB1</accession>
<dbReference type="EMBL" id="CAIIXF020000010">
    <property type="protein sequence ID" value="CAH1796700.1"/>
    <property type="molecule type" value="Genomic_DNA"/>
</dbReference>
<keyword evidence="2" id="KW-1185">Reference proteome</keyword>
<dbReference type="Gene3D" id="4.10.60.10">
    <property type="entry name" value="Zinc finger, CCHC-type"/>
    <property type="match status" value="1"/>
</dbReference>
<dbReference type="OrthoDB" id="7608935at2759"/>
<organism evidence="1 2">
    <name type="scientific">Owenia fusiformis</name>
    <name type="common">Polychaete worm</name>
    <dbReference type="NCBI Taxonomy" id="6347"/>
    <lineage>
        <taxon>Eukaryota</taxon>
        <taxon>Metazoa</taxon>
        <taxon>Spiralia</taxon>
        <taxon>Lophotrochozoa</taxon>
        <taxon>Annelida</taxon>
        <taxon>Polychaeta</taxon>
        <taxon>Sedentaria</taxon>
        <taxon>Canalipalpata</taxon>
        <taxon>Sabellida</taxon>
        <taxon>Oweniida</taxon>
        <taxon>Oweniidae</taxon>
        <taxon>Owenia</taxon>
    </lineage>
</organism>
<dbReference type="GO" id="GO:0008270">
    <property type="term" value="F:zinc ion binding"/>
    <property type="evidence" value="ECO:0007669"/>
    <property type="project" value="InterPro"/>
</dbReference>
<reference evidence="1" key="1">
    <citation type="submission" date="2022-03" db="EMBL/GenBank/DDBJ databases">
        <authorList>
            <person name="Martin C."/>
        </authorList>
    </citation>
    <scope>NUCLEOTIDE SEQUENCE</scope>
</reference>
<evidence type="ECO:0000313" key="2">
    <source>
        <dbReference type="Proteomes" id="UP000749559"/>
    </source>
</evidence>
<proteinExistence type="predicted"/>
<dbReference type="SUPFAM" id="SSF57756">
    <property type="entry name" value="Retrovirus zinc finger-like domains"/>
    <property type="match status" value="1"/>
</dbReference>
<comment type="caution">
    <text evidence="1">The sequence shown here is derived from an EMBL/GenBank/DDBJ whole genome shotgun (WGS) entry which is preliminary data.</text>
</comment>
<dbReference type="Proteomes" id="UP000749559">
    <property type="component" value="Unassembled WGS sequence"/>
</dbReference>
<dbReference type="AlphaFoldDB" id="A0A8S4PTB1"/>
<evidence type="ECO:0000313" key="1">
    <source>
        <dbReference type="EMBL" id="CAH1796700.1"/>
    </source>
</evidence>
<protein>
    <recommendedName>
        <fullName evidence="3">CCHC-type domain-containing protein</fullName>
    </recommendedName>
</protein>
<name>A0A8S4PTB1_OWEFU</name>
<sequence>MTSFIDALNDSAMEWHVQSTSPKTLNEALTSALKYESFKRGRAKWLTPNIGRDDNSTLLVETNLAVNKMIFSEMESRLQTLEKSLSERNRGYLKPRPCGICKSQEHLTMHCPKKHPNSKGGARCCWICGSSDHYFPECPRKQI</sequence>
<dbReference type="InterPro" id="IPR036875">
    <property type="entry name" value="Znf_CCHC_sf"/>
</dbReference>
<gene>
    <name evidence="1" type="ORF">OFUS_LOCUS21082</name>
</gene>
<evidence type="ECO:0008006" key="3">
    <source>
        <dbReference type="Google" id="ProtNLM"/>
    </source>
</evidence>